<reference evidence="3 4" key="1">
    <citation type="submission" date="2014-04" db="EMBL/GenBank/DDBJ databases">
        <authorList>
            <person name="Sears C."/>
            <person name="Carroll K."/>
            <person name="Sack B.R."/>
            <person name="Qadri F."/>
            <person name="Myers L.L."/>
            <person name="Chung G.-T."/>
            <person name="Escheverria P."/>
            <person name="Fraser C.M."/>
            <person name="Sadzewicz L."/>
            <person name="Shefchek K.A."/>
            <person name="Tallon L."/>
            <person name="Das S.P."/>
            <person name="Daugherty S."/>
            <person name="Mongodin E.F."/>
        </authorList>
    </citation>
    <scope>NUCLEOTIDE SEQUENCE [LARGE SCALE GENOMIC DNA]</scope>
    <source>
        <strain evidence="4">3775 SL(B) 10 (iv)</strain>
    </source>
</reference>
<gene>
    <name evidence="3" type="ORF">M097_2860</name>
</gene>
<feature type="chain" id="PRO_5001744011" description="Outer membrane protein beta-barrel domain-containing protein" evidence="1">
    <location>
        <begin position="21"/>
        <end position="690"/>
    </location>
</feature>
<feature type="domain" description="Outer membrane protein beta-barrel" evidence="2">
    <location>
        <begin position="297"/>
        <end position="669"/>
    </location>
</feature>
<protein>
    <recommendedName>
        <fullName evidence="2">Outer membrane protein beta-barrel domain-containing protein</fullName>
    </recommendedName>
</protein>
<proteinExistence type="predicted"/>
<feature type="signal peptide" evidence="1">
    <location>
        <begin position="1"/>
        <end position="20"/>
    </location>
</feature>
<sequence length="690" mass="79144">MIRCLLILSMVLLNVMSVFSQALTNRTDTLNTYNLNEVVIVGEKPQIKNKNGAITVDLNKLIKGKAVSNIYESLSYLPGITKDISGNLSLAGAKDLTILINGKKEQLSNENLIALLQSYPTDRLKDVEIMYSTPAKYHVEGASINIIMKKNSVLDGLQGQIGLNYIQNHYSNGAANIASTYSSDKWSFDVMYNYILGKNWSHQLIDSYHLFNDEYLSIKQNEQTTTSGQNHNGHIGFNWEPIHDNSISVSYNFQFDPIRYARNSSTGTLGGYITSKNYMSPNKFNNVNIDYKSSFGLTIGGSYTNYKENSKTLMFEEQQENTLKNYYSSQDINKYHFYANQSHQIKKWGINYGVSVDYANDFSSQSFNSSNNGNDFSTKIQEYSADAYFGIERSFKNGLSFSASVKGDYYHINDYTKWWVSPQVAITYMKNPNHVFQVDISTSKDYPAYWEIHGAETWLNNYMVIMGNSLLKPSYTYENQLVYIYHQKYMAVLYYNYTDNAIVQLPYQSANSLNLIYQTLNYKYNQMFGMMLRVPFNLGQILQSTVTINGYYTHNKVDNFHNLQINREKFSLYTDLTNSIRLSSKYPIYITLNAAVLTSSLQGIAELSDIWKIDLGFKWTTLKGSADLIVSGGDILNTWSPKLVVNKYNQNLRMDTYDMTRQFKVSFVYRFNSFKPKTYETNKSRFGISK</sequence>
<dbReference type="PATRIC" id="fig|1339350.3.peg.2739"/>
<dbReference type="Proteomes" id="UP000028134">
    <property type="component" value="Unassembled WGS sequence"/>
</dbReference>
<accession>A0A078R324</accession>
<evidence type="ECO:0000256" key="1">
    <source>
        <dbReference type="SAM" id="SignalP"/>
    </source>
</evidence>
<dbReference type="Pfam" id="PF14905">
    <property type="entry name" value="OMP_b-brl_3"/>
    <property type="match status" value="1"/>
</dbReference>
<keyword evidence="1" id="KW-0732">Signal</keyword>
<name>A0A078R324_PHOVU</name>
<evidence type="ECO:0000313" key="4">
    <source>
        <dbReference type="Proteomes" id="UP000028134"/>
    </source>
</evidence>
<dbReference type="AlphaFoldDB" id="A0A078R324"/>
<evidence type="ECO:0000259" key="2">
    <source>
        <dbReference type="Pfam" id="PF14905"/>
    </source>
</evidence>
<evidence type="ECO:0000313" key="3">
    <source>
        <dbReference type="EMBL" id="KDS29715.1"/>
    </source>
</evidence>
<comment type="caution">
    <text evidence="3">The sequence shown here is derived from an EMBL/GenBank/DDBJ whole genome shotgun (WGS) entry which is preliminary data.</text>
</comment>
<organism evidence="3 4">
    <name type="scientific">Phocaeicola vulgatus str. 3775 SL</name>
    <name type="common">B</name>
    <name type="synonym">iv</name>
    <dbReference type="NCBI Taxonomy" id="1339350"/>
    <lineage>
        <taxon>Bacteria</taxon>
        <taxon>Pseudomonadati</taxon>
        <taxon>Bacteroidota</taxon>
        <taxon>Bacteroidia</taxon>
        <taxon>Bacteroidales</taxon>
        <taxon>Bacteroidaceae</taxon>
        <taxon>Phocaeicola</taxon>
    </lineage>
</organism>
<dbReference type="EMBL" id="JNHI01000019">
    <property type="protein sequence ID" value="KDS29715.1"/>
    <property type="molecule type" value="Genomic_DNA"/>
</dbReference>
<dbReference type="InterPro" id="IPR041700">
    <property type="entry name" value="OMP_b-brl_3"/>
</dbReference>
<dbReference type="SUPFAM" id="SSF56935">
    <property type="entry name" value="Porins"/>
    <property type="match status" value="1"/>
</dbReference>